<feature type="compositionally biased region" description="Basic and acidic residues" evidence="10">
    <location>
        <begin position="1435"/>
        <end position="1456"/>
    </location>
</feature>
<name>A0A1R0H328_9FUNG</name>
<keyword evidence="6 8" id="KW-0505">Motor protein</keyword>
<keyword evidence="14" id="KW-1185">Reference proteome</keyword>
<dbReference type="SUPFAM" id="SSF52540">
    <property type="entry name" value="P-loop containing nucleoside triphosphate hydrolases"/>
    <property type="match status" value="1"/>
</dbReference>
<dbReference type="SUPFAM" id="SSF57997">
    <property type="entry name" value="Tropomyosin"/>
    <property type="match status" value="1"/>
</dbReference>
<dbReference type="SMART" id="SM00015">
    <property type="entry name" value="IQ"/>
    <property type="match status" value="1"/>
</dbReference>
<feature type="region of interest" description="Actin-binding" evidence="8">
    <location>
        <begin position="686"/>
        <end position="708"/>
    </location>
</feature>
<dbReference type="GO" id="GO:0016020">
    <property type="term" value="C:membrane"/>
    <property type="evidence" value="ECO:0007669"/>
    <property type="project" value="TreeGrafter"/>
</dbReference>
<dbReference type="FunFam" id="1.10.10.820:FF:000001">
    <property type="entry name" value="Myosin heavy chain"/>
    <property type="match status" value="1"/>
</dbReference>
<dbReference type="STRING" id="133383.A0A1R0H328"/>
<evidence type="ECO:0000313" key="14">
    <source>
        <dbReference type="Proteomes" id="UP000187455"/>
    </source>
</evidence>
<protein>
    <submittedName>
        <fullName evidence="13">Myosin-11</fullName>
    </submittedName>
</protein>
<dbReference type="PANTHER" id="PTHR13140:SF857">
    <property type="entry name" value="MYOSIN-11"/>
    <property type="match status" value="1"/>
</dbReference>
<dbReference type="GO" id="GO:0000146">
    <property type="term" value="F:microfilament motor activity"/>
    <property type="evidence" value="ECO:0007669"/>
    <property type="project" value="TreeGrafter"/>
</dbReference>
<dbReference type="Gene3D" id="1.20.5.340">
    <property type="match status" value="2"/>
</dbReference>
<dbReference type="GO" id="GO:0051015">
    <property type="term" value="F:actin filament binding"/>
    <property type="evidence" value="ECO:0007669"/>
    <property type="project" value="InterPro"/>
</dbReference>
<dbReference type="Pfam" id="PF00063">
    <property type="entry name" value="Myosin_head"/>
    <property type="match status" value="1"/>
</dbReference>
<feature type="compositionally biased region" description="Basic and acidic residues" evidence="10">
    <location>
        <begin position="2297"/>
        <end position="2323"/>
    </location>
</feature>
<feature type="region of interest" description="Disordered" evidence="10">
    <location>
        <begin position="1435"/>
        <end position="1460"/>
    </location>
</feature>
<dbReference type="GO" id="GO:0005737">
    <property type="term" value="C:cytoplasm"/>
    <property type="evidence" value="ECO:0007669"/>
    <property type="project" value="TreeGrafter"/>
</dbReference>
<dbReference type="Proteomes" id="UP000187455">
    <property type="component" value="Unassembled WGS sequence"/>
</dbReference>
<dbReference type="InterPro" id="IPR001609">
    <property type="entry name" value="Myosin_head_motor_dom-like"/>
</dbReference>
<comment type="similarity">
    <text evidence="1 8">Belongs to the TRAFAC class myosin-kinesin ATPase superfamily. Myosin family.</text>
</comment>
<keyword evidence="4 9" id="KW-0175">Coiled coil</keyword>
<feature type="domain" description="Myosin motor" evidence="11">
    <location>
        <begin position="119"/>
        <end position="809"/>
    </location>
</feature>
<keyword evidence="5 8" id="KW-0518">Myosin</keyword>
<evidence type="ECO:0000259" key="11">
    <source>
        <dbReference type="PROSITE" id="PS51456"/>
    </source>
</evidence>
<feature type="coiled-coil region" evidence="9">
    <location>
        <begin position="1526"/>
        <end position="2018"/>
    </location>
</feature>
<dbReference type="GO" id="GO:0016459">
    <property type="term" value="C:myosin complex"/>
    <property type="evidence" value="ECO:0007669"/>
    <property type="project" value="UniProtKB-KW"/>
</dbReference>
<evidence type="ECO:0000256" key="1">
    <source>
        <dbReference type="ARBA" id="ARBA00008314"/>
    </source>
</evidence>
<sequence>MNPGMRSPSVSVLRRVMQNGFLDFDNTKSGSFTPSEANTSLSNTPISFLNNTSEVFPDQNDMNFAEKRFVWVPDDKEGYIAGQIIDEKDDGIVEINLVSGRTIETHIENTEKVNPPKFDKKEDMAELGYLNEASVIHNLKQRYSSGLIYTYSGPFLVAVNPYYNLPIYGPDIISAYKSKRRDELPPHIYSIADASYQALLHSRENQSILITGESGAGKTENTKKVIQYLTAVASPSTNQKNLGNSLEKQILSTNPILESFGNAQTIRNNNSSRFGKFIRIEFNLAGCISGANIEWYLLEKLRVTRQSENERNFHIFYQLLRGASSELKQRLLIEGDPKDYTFTKSSINPIPGIDDVRNFELLLSSLSSAQFSDSEINDIFKVVSGILNLGNIEFSPTRGDEAVLKDQLCAEKFCHVMGIPLAEFKKALLFPKIKAGRDWVTQSRNVEQVSYSVEALARSLYERTFGSIVQKINTSMNRTSELYSYIGVLDIAGFEILIDNSFEQLCINYTNERLQQFFNHHMFILEQEEYKREGIEWSFIDFGLDLQPTIDLIDKSSPIGVFACLDEESVMPKATDKSFTEKLNSLWSGKSSKYEKPRFNMGFIVNHYASQVEYSTNGWLEKNKDPINESVARLLAISSEGFVSGMFKDFLEDSEKSTLTSSSSGLKTIRKKSTFRTASQKHKEQLNFLMAQLNSTEPHFVRCIVPNKNKVAGTIDTPLVLDQLRCNGVLEGIRITRQGFPNREPFSEFRQRYEILAPDAIPKNTFIDSKRAVNMLLVEMAINPSEYRLGNSKVFFRAGVLAELEELRDIKLSRIITLFQALARGNLCRKRFIRRIQQAKSIRIIQRNARIVNQLCDWQWWKMYLKVKPLLHVTRADEELREKNNLINELKQKAEKEKAERDLAEKKLKEWDSRREELERAIMEERNSALDMEEMLNRTREREAGLSESLKENISKADVLSERVDNLTEIKEQLESKILELQNQLENESIANREISNTSISSQNQINALQKMVDEYKDRADTASSLHTETSKLVAELEEQIKSHKKIEDDLKSQIYSLNKDIESLKCQLDELYNKSNHLVDVIEEKDRVISDLENKMNEYISLADGESKLLEAEAEAHKNTKDEAQTYIEELNTTIKNLEYEKESLIDSLSHSQSEIENTKRDLENHYNQSSSHAERSEALEREINFLKESLQSSNTDLMKMRENDSNKVKELNEIMEGQKKEISMLKNLNDEYIKSLNEINDQMDEKANQEIEIDGIMGNLKMQLEATSNQLYEMESHINKKDNDIKELQDHISSLMQQLSDGESIINDLRNTIDQFHSENESRGIQSESNKKELELANTRINELSALLDEQDILRDKIQQQLTSQSLEVEDLRDQLRSRIEQHPIALEQARNLAREELNDLHEAYQEIEARALELEKERTELLNQIETLKNSLSEEKNKADQSNEQSKTFKEQYDSTTSTIQNLNNELSSLKSKIGELNETNSKLLSELEKHQKSTESLHESNNNLGRDLESLRSLVDESVKVKDDLSKSKQKAEDDLAEVKTQLEQEKNARIIAEQIKAKWEEQHDEFRNKVEVEVDAKLSAMEENKRLLMDEITDLESKLNFEALEKSEALLKVAKLTQELDSLREVAENSERMISDSNNNKINKLQDELRDLHIELGASKKSLDDYQALASRHERKANSLQELHDNLASENDSIKRRIKHLERRVEEITAEAAFHLDSRNKLETKNLVLQKEFNSTLNKLKEAQNRNQELENKLNESKNELFNERSIAQKIKSDKEMSAENILNLEEKIETLKSALFLAQRDAEEKQNQLGELDVSFGNIQGNLIEAERRISELQNERDEALIKVDKISQDLELEIEKSEQLISHEQVLVQSLDDLQKKLAEYKELADESESKLAKSERSLFEKNFKLEEFLSESNDAILSRNAAEAELKEASKKLIEIESQLKNSNTQILESQKVNERLLEEIREISMRHKLDNDDHDSTIDKLREKYQNEIESLSKELDSTNQNYLALREAYISLDTSFVSKTSEIDNLRIQNHDLDKELSLALSKLNELAPAYEKARDAAKSSESYIASINLELDSLKLRSEALESSHKELLSTKEKLEARLDDVQSKYVESSNARQIAEKAALQLEDELKSANNKFSEVSDMISNYEKRNKSLEAIVNDAHKALEKEREANTTLNKKNDQLERNLKESRHLIIDYESKLLQNNSREGKRFKEVDPDLPERALSEAKLSTSQQSIVNKLEKQISELQLQLEDEEKSKFRQNSEINRLSNKISLLENSLAEIESHAERISIEKRRIERSMEESKDLSSRLQKELDSLRPTSSAK</sequence>
<keyword evidence="7 8" id="KW-0009">Actin-binding</keyword>
<dbReference type="GO" id="GO:0005524">
    <property type="term" value="F:ATP binding"/>
    <property type="evidence" value="ECO:0007669"/>
    <property type="project" value="UniProtKB-UniRule"/>
</dbReference>
<dbReference type="Gene3D" id="1.20.120.720">
    <property type="entry name" value="Myosin VI head, motor domain, U50 subdomain"/>
    <property type="match status" value="1"/>
</dbReference>
<dbReference type="GO" id="GO:0007015">
    <property type="term" value="P:actin filament organization"/>
    <property type="evidence" value="ECO:0007669"/>
    <property type="project" value="TreeGrafter"/>
</dbReference>
<evidence type="ECO:0000256" key="3">
    <source>
        <dbReference type="ARBA" id="ARBA00022840"/>
    </source>
</evidence>
<feature type="region of interest" description="Disordered" evidence="10">
    <location>
        <begin position="2297"/>
        <end position="2331"/>
    </location>
</feature>
<keyword evidence="2 8" id="KW-0547">Nucleotide-binding</keyword>
<dbReference type="Gene3D" id="3.40.850.10">
    <property type="entry name" value="Kinesin motor domain"/>
    <property type="match status" value="1"/>
</dbReference>
<dbReference type="Gene3D" id="1.10.287.1490">
    <property type="match status" value="1"/>
</dbReference>
<evidence type="ECO:0000256" key="2">
    <source>
        <dbReference type="ARBA" id="ARBA00022741"/>
    </source>
</evidence>
<dbReference type="InterPro" id="IPR036961">
    <property type="entry name" value="Kinesin_motor_dom_sf"/>
</dbReference>
<evidence type="ECO:0000259" key="12">
    <source>
        <dbReference type="PROSITE" id="PS51844"/>
    </source>
</evidence>
<dbReference type="InterPro" id="IPR027417">
    <property type="entry name" value="P-loop_NTPase"/>
</dbReference>
<reference evidence="13 14" key="1">
    <citation type="journal article" date="2016" name="Mol. Biol. Evol.">
        <title>Genome-Wide Survey of Gut Fungi (Harpellales) Reveals the First Horizontally Transferred Ubiquitin Gene from a Mosquito Host.</title>
        <authorList>
            <person name="Wang Y."/>
            <person name="White M.M."/>
            <person name="Kvist S."/>
            <person name="Moncalvo J.M."/>
        </authorList>
    </citation>
    <scope>NUCLEOTIDE SEQUENCE [LARGE SCALE GENOMIC DNA]</scope>
    <source>
        <strain evidence="13 14">ALG-7-W6</strain>
    </source>
</reference>
<dbReference type="Gene3D" id="2.30.30.360">
    <property type="entry name" value="Myosin S1 fragment, N-terminal"/>
    <property type="match status" value="1"/>
</dbReference>
<feature type="coiled-coil region" evidence="9">
    <location>
        <begin position="2075"/>
        <end position="2207"/>
    </location>
</feature>
<dbReference type="OrthoDB" id="6108017at2759"/>
<dbReference type="Gene3D" id="1.20.58.530">
    <property type="match status" value="1"/>
</dbReference>
<dbReference type="Gene3D" id="1.10.10.820">
    <property type="match status" value="1"/>
</dbReference>
<feature type="coiled-coil region" evidence="9">
    <location>
        <begin position="873"/>
        <end position="1251"/>
    </location>
</feature>
<evidence type="ECO:0000256" key="5">
    <source>
        <dbReference type="ARBA" id="ARBA00023123"/>
    </source>
</evidence>
<feature type="binding site" evidence="8">
    <location>
        <begin position="212"/>
        <end position="219"/>
    </location>
    <ligand>
        <name>ATP</name>
        <dbReference type="ChEBI" id="CHEBI:30616"/>
    </ligand>
</feature>
<evidence type="ECO:0000256" key="8">
    <source>
        <dbReference type="PROSITE-ProRule" id="PRU00782"/>
    </source>
</evidence>
<dbReference type="EMBL" id="LSSL01000863">
    <property type="protein sequence ID" value="OLY83524.1"/>
    <property type="molecule type" value="Genomic_DNA"/>
</dbReference>
<dbReference type="FunFam" id="3.40.850.10:FF:000101">
    <property type="entry name" value="Slow myosin heavy chain 2"/>
    <property type="match status" value="1"/>
</dbReference>
<dbReference type="PROSITE" id="PS51844">
    <property type="entry name" value="SH3_LIKE"/>
    <property type="match status" value="1"/>
</dbReference>
<evidence type="ECO:0000256" key="10">
    <source>
        <dbReference type="SAM" id="MobiDB-lite"/>
    </source>
</evidence>
<dbReference type="Gene3D" id="1.20.5.4820">
    <property type="match status" value="1"/>
</dbReference>
<accession>A0A1R0H328</accession>
<evidence type="ECO:0000256" key="4">
    <source>
        <dbReference type="ARBA" id="ARBA00023054"/>
    </source>
</evidence>
<organism evidence="13 14">
    <name type="scientific">Smittium mucronatum</name>
    <dbReference type="NCBI Taxonomy" id="133383"/>
    <lineage>
        <taxon>Eukaryota</taxon>
        <taxon>Fungi</taxon>
        <taxon>Fungi incertae sedis</taxon>
        <taxon>Zoopagomycota</taxon>
        <taxon>Kickxellomycotina</taxon>
        <taxon>Harpellomycetes</taxon>
        <taxon>Harpellales</taxon>
        <taxon>Legeriomycetaceae</taxon>
        <taxon>Smittium</taxon>
    </lineage>
</organism>
<dbReference type="SUPFAM" id="SSF90257">
    <property type="entry name" value="Myosin rod fragments"/>
    <property type="match status" value="1"/>
</dbReference>
<evidence type="ECO:0000256" key="9">
    <source>
        <dbReference type="SAM" id="Coils"/>
    </source>
</evidence>
<dbReference type="Pfam" id="PF02736">
    <property type="entry name" value="Myosin_N"/>
    <property type="match status" value="1"/>
</dbReference>
<dbReference type="SMART" id="SM00242">
    <property type="entry name" value="MYSc"/>
    <property type="match status" value="1"/>
</dbReference>
<evidence type="ECO:0000256" key="6">
    <source>
        <dbReference type="ARBA" id="ARBA00023175"/>
    </source>
</evidence>
<dbReference type="InterPro" id="IPR004009">
    <property type="entry name" value="SH3_Myosin"/>
</dbReference>
<dbReference type="PANTHER" id="PTHR13140">
    <property type="entry name" value="MYOSIN"/>
    <property type="match status" value="1"/>
</dbReference>
<dbReference type="PROSITE" id="PS51456">
    <property type="entry name" value="MYOSIN_MOTOR"/>
    <property type="match status" value="1"/>
</dbReference>
<feature type="domain" description="Myosin N-terminal SH3-like" evidence="12">
    <location>
        <begin position="65"/>
        <end position="115"/>
    </location>
</feature>
<dbReference type="PROSITE" id="PS50096">
    <property type="entry name" value="IQ"/>
    <property type="match status" value="1"/>
</dbReference>
<gene>
    <name evidence="13" type="ORF">AYI68_g2329</name>
</gene>
<dbReference type="PRINTS" id="PR00193">
    <property type="entry name" value="MYOSINHEAVY"/>
</dbReference>
<comment type="caution">
    <text evidence="13">The sequence shown here is derived from an EMBL/GenBank/DDBJ whole genome shotgun (WGS) entry which is preliminary data.</text>
</comment>
<keyword evidence="3 8" id="KW-0067">ATP-binding</keyword>
<dbReference type="FunFam" id="1.20.5.4820:FF:000002">
    <property type="entry name" value="Myosin heavy chain 10"/>
    <property type="match status" value="1"/>
</dbReference>
<evidence type="ECO:0000313" key="13">
    <source>
        <dbReference type="EMBL" id="OLY83524.1"/>
    </source>
</evidence>
<evidence type="ECO:0000256" key="7">
    <source>
        <dbReference type="ARBA" id="ARBA00023203"/>
    </source>
</evidence>
<proteinExistence type="inferred from homology"/>
<dbReference type="InterPro" id="IPR008989">
    <property type="entry name" value="Myosin_S1_N"/>
</dbReference>
<dbReference type="InterPro" id="IPR000048">
    <property type="entry name" value="IQ_motif_EF-hand-BS"/>
</dbReference>
<dbReference type="CDD" id="cd01377">
    <property type="entry name" value="MYSc_class_II"/>
    <property type="match status" value="1"/>
</dbReference>